<dbReference type="RefSeq" id="WP_163457148.1">
    <property type="nucleotide sequence ID" value="NZ_JAAGOH010000008.1"/>
</dbReference>
<gene>
    <name evidence="13" type="ORF">G3A44_08855</name>
</gene>
<dbReference type="InterPro" id="IPR006260">
    <property type="entry name" value="TonB/TolA_C"/>
</dbReference>
<dbReference type="Proteomes" id="UP000484255">
    <property type="component" value="Unassembled WGS sequence"/>
</dbReference>
<evidence type="ECO:0000256" key="6">
    <source>
        <dbReference type="ARBA" id="ARBA00022692"/>
    </source>
</evidence>
<accession>A0A7C9PGE4</accession>
<keyword evidence="14" id="KW-1185">Reference proteome</keyword>
<dbReference type="GO" id="GO:0098797">
    <property type="term" value="C:plasma membrane protein complex"/>
    <property type="evidence" value="ECO:0007669"/>
    <property type="project" value="TreeGrafter"/>
</dbReference>
<keyword evidence="3" id="KW-0813">Transport</keyword>
<evidence type="ECO:0000256" key="8">
    <source>
        <dbReference type="ARBA" id="ARBA00022989"/>
    </source>
</evidence>
<sequence length="267" mass="26973">MGLAVLAAHGLVMAWAWQTAATPPTGGRQPPAATVAAGGAPPLLWLNLPPAPTAATPMVASPRAPQDVTAPPARADRPGTTTTVAPTPQGVLPPQAVQVAATFARVDDAPAVAPRATAAASLPSLEPPAVPGLPNLAPGAKSSLPVAMARVGAASPVPPGGATQAPRALAGNRLPAYPEAAREDALEGTVGLLLLIDEQGRVTQVQWTRRSGAPLLDHAAAEAARAWRFTPALREGQPVAGQLSLAIRFQLDAAPLLAQTLVSRETP</sequence>
<evidence type="ECO:0000256" key="11">
    <source>
        <dbReference type="SAM" id="SignalP"/>
    </source>
</evidence>
<dbReference type="AlphaFoldDB" id="A0A7C9PGE4"/>
<comment type="subcellular location">
    <subcellularLocation>
        <location evidence="1">Cell inner membrane</location>
        <topology evidence="1">Single-pass membrane protein</topology>
        <orientation evidence="1">Periplasmic side</orientation>
    </subcellularLocation>
</comment>
<comment type="similarity">
    <text evidence="2">Belongs to the TonB family.</text>
</comment>
<organism evidence="13 14">
    <name type="scientific">Ideonella livida</name>
    <dbReference type="NCBI Taxonomy" id="2707176"/>
    <lineage>
        <taxon>Bacteria</taxon>
        <taxon>Pseudomonadati</taxon>
        <taxon>Pseudomonadota</taxon>
        <taxon>Betaproteobacteria</taxon>
        <taxon>Burkholderiales</taxon>
        <taxon>Sphaerotilaceae</taxon>
        <taxon>Ideonella</taxon>
    </lineage>
</organism>
<feature type="chain" id="PRO_5028939630" evidence="11">
    <location>
        <begin position="22"/>
        <end position="267"/>
    </location>
</feature>
<keyword evidence="8" id="KW-1133">Transmembrane helix</keyword>
<dbReference type="SUPFAM" id="SSF74653">
    <property type="entry name" value="TolA/TonB C-terminal domain"/>
    <property type="match status" value="1"/>
</dbReference>
<evidence type="ECO:0000256" key="2">
    <source>
        <dbReference type="ARBA" id="ARBA00006555"/>
    </source>
</evidence>
<evidence type="ECO:0000313" key="13">
    <source>
        <dbReference type="EMBL" id="NDY91297.1"/>
    </source>
</evidence>
<keyword evidence="7" id="KW-0653">Protein transport</keyword>
<feature type="domain" description="TonB C-terminal" evidence="12">
    <location>
        <begin position="162"/>
        <end position="258"/>
    </location>
</feature>
<dbReference type="PANTHER" id="PTHR33446">
    <property type="entry name" value="PROTEIN TONB-RELATED"/>
    <property type="match status" value="1"/>
</dbReference>
<evidence type="ECO:0000256" key="10">
    <source>
        <dbReference type="SAM" id="MobiDB-lite"/>
    </source>
</evidence>
<name>A0A7C9PGE4_9BURK</name>
<evidence type="ECO:0000256" key="7">
    <source>
        <dbReference type="ARBA" id="ARBA00022927"/>
    </source>
</evidence>
<proteinExistence type="inferred from homology"/>
<dbReference type="InterPro" id="IPR051045">
    <property type="entry name" value="TonB-dependent_transducer"/>
</dbReference>
<dbReference type="NCBIfam" id="TIGR01352">
    <property type="entry name" value="tonB_Cterm"/>
    <property type="match status" value="1"/>
</dbReference>
<keyword evidence="6" id="KW-0812">Transmembrane</keyword>
<reference evidence="13 14" key="1">
    <citation type="submission" date="2020-02" db="EMBL/GenBank/DDBJ databases">
        <title>Ideonella bacterium strain TBM-1.</title>
        <authorList>
            <person name="Chen W.-M."/>
        </authorList>
    </citation>
    <scope>NUCLEOTIDE SEQUENCE [LARGE SCALE GENOMIC DNA]</scope>
    <source>
        <strain evidence="13 14">TBM-1</strain>
    </source>
</reference>
<dbReference type="GO" id="GO:0015031">
    <property type="term" value="P:protein transport"/>
    <property type="evidence" value="ECO:0007669"/>
    <property type="project" value="UniProtKB-KW"/>
</dbReference>
<evidence type="ECO:0000256" key="4">
    <source>
        <dbReference type="ARBA" id="ARBA00022475"/>
    </source>
</evidence>
<dbReference type="PROSITE" id="PS52015">
    <property type="entry name" value="TONB_CTD"/>
    <property type="match status" value="1"/>
</dbReference>
<feature type="signal peptide" evidence="11">
    <location>
        <begin position="1"/>
        <end position="21"/>
    </location>
</feature>
<dbReference type="GO" id="GO:0055085">
    <property type="term" value="P:transmembrane transport"/>
    <property type="evidence" value="ECO:0007669"/>
    <property type="project" value="InterPro"/>
</dbReference>
<evidence type="ECO:0000256" key="5">
    <source>
        <dbReference type="ARBA" id="ARBA00022519"/>
    </source>
</evidence>
<dbReference type="PANTHER" id="PTHR33446:SF2">
    <property type="entry name" value="PROTEIN TONB"/>
    <property type="match status" value="1"/>
</dbReference>
<keyword evidence="11" id="KW-0732">Signal</keyword>
<evidence type="ECO:0000259" key="12">
    <source>
        <dbReference type="PROSITE" id="PS52015"/>
    </source>
</evidence>
<keyword evidence="5" id="KW-0997">Cell inner membrane</keyword>
<protein>
    <submittedName>
        <fullName evidence="13">TonB family protein</fullName>
    </submittedName>
</protein>
<dbReference type="Pfam" id="PF03544">
    <property type="entry name" value="TonB_C"/>
    <property type="match status" value="1"/>
</dbReference>
<dbReference type="GO" id="GO:0031992">
    <property type="term" value="F:energy transducer activity"/>
    <property type="evidence" value="ECO:0007669"/>
    <property type="project" value="TreeGrafter"/>
</dbReference>
<keyword evidence="9" id="KW-0472">Membrane</keyword>
<dbReference type="InterPro" id="IPR037682">
    <property type="entry name" value="TonB_C"/>
</dbReference>
<evidence type="ECO:0000256" key="9">
    <source>
        <dbReference type="ARBA" id="ARBA00023136"/>
    </source>
</evidence>
<evidence type="ECO:0000256" key="1">
    <source>
        <dbReference type="ARBA" id="ARBA00004383"/>
    </source>
</evidence>
<comment type="caution">
    <text evidence="13">The sequence shown here is derived from an EMBL/GenBank/DDBJ whole genome shotgun (WGS) entry which is preliminary data.</text>
</comment>
<dbReference type="EMBL" id="JAAGOH010000008">
    <property type="protein sequence ID" value="NDY91297.1"/>
    <property type="molecule type" value="Genomic_DNA"/>
</dbReference>
<evidence type="ECO:0000256" key="3">
    <source>
        <dbReference type="ARBA" id="ARBA00022448"/>
    </source>
</evidence>
<evidence type="ECO:0000313" key="14">
    <source>
        <dbReference type="Proteomes" id="UP000484255"/>
    </source>
</evidence>
<dbReference type="Gene3D" id="3.30.1150.10">
    <property type="match status" value="1"/>
</dbReference>
<keyword evidence="4" id="KW-1003">Cell membrane</keyword>
<feature type="region of interest" description="Disordered" evidence="10">
    <location>
        <begin position="55"/>
        <end position="91"/>
    </location>
</feature>